<proteinExistence type="predicted"/>
<dbReference type="Pfam" id="PF05368">
    <property type="entry name" value="NmrA"/>
    <property type="match status" value="1"/>
</dbReference>
<dbReference type="InterPro" id="IPR051609">
    <property type="entry name" value="NmrA/Isoflavone_reductase-like"/>
</dbReference>
<dbReference type="Gene3D" id="3.40.50.720">
    <property type="entry name" value="NAD(P)-binding Rossmann-like Domain"/>
    <property type="match status" value="1"/>
</dbReference>
<protein>
    <submittedName>
        <fullName evidence="4">NmrA family NAD(P)-binding protein</fullName>
    </submittedName>
</protein>
<keyword evidence="2" id="KW-0560">Oxidoreductase</keyword>
<dbReference type="PANTHER" id="PTHR47706">
    <property type="entry name" value="NMRA-LIKE FAMILY PROTEIN"/>
    <property type="match status" value="1"/>
</dbReference>
<accession>A0A6P0GLE4</accession>
<name>A0A6P0GLE4_9ACTN</name>
<organism evidence="4 5">
    <name type="scientific">Geodermatophilus normandii</name>
    <dbReference type="NCBI Taxonomy" id="1137989"/>
    <lineage>
        <taxon>Bacteria</taxon>
        <taxon>Bacillati</taxon>
        <taxon>Actinomycetota</taxon>
        <taxon>Actinomycetes</taxon>
        <taxon>Geodermatophilales</taxon>
        <taxon>Geodermatophilaceae</taxon>
        <taxon>Geodermatophilus</taxon>
    </lineage>
</organism>
<dbReference type="GO" id="GO:0016491">
    <property type="term" value="F:oxidoreductase activity"/>
    <property type="evidence" value="ECO:0007669"/>
    <property type="project" value="UniProtKB-KW"/>
</dbReference>
<dbReference type="InterPro" id="IPR036291">
    <property type="entry name" value="NAD(P)-bd_dom_sf"/>
</dbReference>
<dbReference type="EMBL" id="JAAGWE010000036">
    <property type="protein sequence ID" value="NEM08203.1"/>
    <property type="molecule type" value="Genomic_DNA"/>
</dbReference>
<evidence type="ECO:0000313" key="4">
    <source>
        <dbReference type="EMBL" id="NEM08203.1"/>
    </source>
</evidence>
<comment type="caution">
    <text evidence="4">The sequence shown here is derived from an EMBL/GenBank/DDBJ whole genome shotgun (WGS) entry which is preliminary data.</text>
</comment>
<feature type="domain" description="NmrA-like" evidence="3">
    <location>
        <begin position="3"/>
        <end position="228"/>
    </location>
</feature>
<reference evidence="4 5" key="1">
    <citation type="submission" date="2019-12" db="EMBL/GenBank/DDBJ databases">
        <title>WGS of CPCC 203550 I12A-02606.</title>
        <authorList>
            <person name="Jiang Z."/>
        </authorList>
    </citation>
    <scope>NUCLEOTIDE SEQUENCE [LARGE SCALE GENOMIC DNA]</scope>
    <source>
        <strain evidence="4 5">I12A-02606</strain>
    </source>
</reference>
<evidence type="ECO:0000313" key="5">
    <source>
        <dbReference type="Proteomes" id="UP000471126"/>
    </source>
</evidence>
<dbReference type="SUPFAM" id="SSF51735">
    <property type="entry name" value="NAD(P)-binding Rossmann-fold domains"/>
    <property type="match status" value="1"/>
</dbReference>
<evidence type="ECO:0000259" key="3">
    <source>
        <dbReference type="Pfam" id="PF05368"/>
    </source>
</evidence>
<sequence>MTTVLLAGATGDLGGRLARALLDRGAVVRALTRPGSDPAAAARVRGLGADVVVADYADPAALQETCAGADVVVSAVSGLRPVVVDAQSRLLDAAVAAGVPRFVPSDFSADHRTLPPGTNRNLELRREFMLRLDAAPIRATSVLGGAFADMLTGQAPLVLSDRGRVLYWGDADQPLDFTTRDEVAGYTADAVLDAGAPRFLQIAGDSVSSRDLAETMTRLTGRRFRLLYAGGVPLLRAMAGIGRRIAPAPGELYPAWQGMQYLDSMFSGDAKLHLLANDRYGPRSWTTAEEVLAAHLAGGGAGGDRAAA</sequence>
<keyword evidence="1" id="KW-0521">NADP</keyword>
<dbReference type="Gene3D" id="3.90.25.10">
    <property type="entry name" value="UDP-galactose 4-epimerase, domain 1"/>
    <property type="match status" value="1"/>
</dbReference>
<dbReference type="InterPro" id="IPR008030">
    <property type="entry name" value="NmrA-like"/>
</dbReference>
<dbReference type="AlphaFoldDB" id="A0A6P0GLE4"/>
<gene>
    <name evidence="4" type="ORF">GCU54_19720</name>
</gene>
<evidence type="ECO:0000256" key="2">
    <source>
        <dbReference type="ARBA" id="ARBA00023002"/>
    </source>
</evidence>
<dbReference type="PANTHER" id="PTHR47706:SF1">
    <property type="entry name" value="CIPA-LIKE, PUTATIVE (AFU_ORTHOLOGUE AFUA_1G12460)-RELATED"/>
    <property type="match status" value="1"/>
</dbReference>
<evidence type="ECO:0000256" key="1">
    <source>
        <dbReference type="ARBA" id="ARBA00022857"/>
    </source>
</evidence>
<dbReference type="Proteomes" id="UP000471126">
    <property type="component" value="Unassembled WGS sequence"/>
</dbReference>